<dbReference type="OrthoDB" id="9801517at2"/>
<keyword evidence="7" id="KW-0275">Fatty acid biosynthesis</keyword>
<dbReference type="GO" id="GO:0000036">
    <property type="term" value="F:acyl carrier activity"/>
    <property type="evidence" value="ECO:0007669"/>
    <property type="project" value="TreeGrafter"/>
</dbReference>
<dbReference type="EMBL" id="CP002455">
    <property type="protein sequence ID" value="ADX67941.1"/>
    <property type="molecule type" value="Genomic_DNA"/>
</dbReference>
<dbReference type="GO" id="GO:0016297">
    <property type="term" value="F:fatty acyl-[ACP] hydrolase activity"/>
    <property type="evidence" value="ECO:0007669"/>
    <property type="project" value="InterPro"/>
</dbReference>
<keyword evidence="2" id="KW-0444">Lipid biosynthesis</keyword>
<dbReference type="Pfam" id="PF20791">
    <property type="entry name" value="Acyl-ACP_TE_C"/>
    <property type="match status" value="1"/>
</dbReference>
<reference evidence="10 11" key="1">
    <citation type="journal article" date="2011" name="Stand. Genomic Sci.">
        <title>Complete genome sequence of Weeksella virosa type strain (9751).</title>
        <authorList>
            <person name="Lang E."/>
            <person name="Teshima H."/>
            <person name="Lucas S."/>
            <person name="Lapidus A."/>
            <person name="Hammon N."/>
            <person name="Deshpande S."/>
            <person name="Nolan M."/>
            <person name="Cheng J.F."/>
            <person name="Pitluck S."/>
            <person name="Liolios K."/>
            <person name="Pagani I."/>
            <person name="Mikhailova N."/>
            <person name="Ivanova N."/>
            <person name="Mavromatis K."/>
            <person name="Pati A."/>
            <person name="Tapia R."/>
            <person name="Han C."/>
            <person name="Goodwin L."/>
            <person name="Chen A."/>
            <person name="Palaniappan K."/>
            <person name="Land M."/>
            <person name="Hauser L."/>
            <person name="Chang Y.J."/>
            <person name="Jeffries C.D."/>
            <person name="Brambilla E.M."/>
            <person name="Kopitz M."/>
            <person name="Rohde M."/>
            <person name="Goker M."/>
            <person name="Tindall B.J."/>
            <person name="Detter J.C."/>
            <person name="Woyke T."/>
            <person name="Bristow J."/>
            <person name="Eisen J.A."/>
            <person name="Markowitz V."/>
            <person name="Hugenholtz P."/>
            <person name="Klenk H.P."/>
            <person name="Kyrpides N.C."/>
        </authorList>
    </citation>
    <scope>NUCLEOTIDE SEQUENCE [LARGE SCALE GENOMIC DNA]</scope>
    <source>
        <strain evidence="11">ATCC 43766 / DSM 16922 / JCM 21250 / NBRC 16016 / NCTC 11634 / CL345/78</strain>
    </source>
</reference>
<dbReference type="PANTHER" id="PTHR31727:SF6">
    <property type="entry name" value="OLEOYL-ACYL CARRIER PROTEIN THIOESTERASE 1, CHLOROPLASTIC"/>
    <property type="match status" value="1"/>
</dbReference>
<dbReference type="SUPFAM" id="SSF54637">
    <property type="entry name" value="Thioesterase/thiol ester dehydrase-isomerase"/>
    <property type="match status" value="2"/>
</dbReference>
<evidence type="ECO:0000256" key="3">
    <source>
        <dbReference type="ARBA" id="ARBA00022801"/>
    </source>
</evidence>
<keyword evidence="6" id="KW-0443">Lipid metabolism</keyword>
<dbReference type="Pfam" id="PF01643">
    <property type="entry name" value="Acyl-ACP_TE"/>
    <property type="match status" value="1"/>
</dbReference>
<comment type="similarity">
    <text evidence="1">Belongs to the acyl-ACP thioesterase family.</text>
</comment>
<feature type="domain" description="Acyl-ACP thioesterase N-terminal hotdog" evidence="8">
    <location>
        <begin position="6"/>
        <end position="124"/>
    </location>
</feature>
<gene>
    <name evidence="10" type="ordered locus">Weevi_1237</name>
</gene>
<dbReference type="HOGENOM" id="CLU_045466_2_0_10"/>
<keyword evidence="5" id="KW-0809">Transit peptide</keyword>
<evidence type="ECO:0000259" key="9">
    <source>
        <dbReference type="Pfam" id="PF20791"/>
    </source>
</evidence>
<evidence type="ECO:0000256" key="5">
    <source>
        <dbReference type="ARBA" id="ARBA00022946"/>
    </source>
</evidence>
<evidence type="ECO:0000259" key="8">
    <source>
        <dbReference type="Pfam" id="PF01643"/>
    </source>
</evidence>
<dbReference type="InterPro" id="IPR045023">
    <property type="entry name" value="FATA/B"/>
</dbReference>
<evidence type="ECO:0000256" key="2">
    <source>
        <dbReference type="ARBA" id="ARBA00022516"/>
    </source>
</evidence>
<dbReference type="RefSeq" id="WP_013598331.1">
    <property type="nucleotide sequence ID" value="NC_015144.1"/>
</dbReference>
<proteinExistence type="inferred from homology"/>
<feature type="domain" description="Acyl-ACP thioesterase-like C-terminal" evidence="9">
    <location>
        <begin position="154"/>
        <end position="222"/>
    </location>
</feature>
<keyword evidence="11" id="KW-1185">Reference proteome</keyword>
<evidence type="ECO:0000256" key="1">
    <source>
        <dbReference type="ARBA" id="ARBA00006500"/>
    </source>
</evidence>
<dbReference type="STRING" id="865938.Weevi_1237"/>
<name>F0P329_WEEVC</name>
<keyword evidence="3" id="KW-0378">Hydrolase</keyword>
<evidence type="ECO:0000313" key="11">
    <source>
        <dbReference type="Proteomes" id="UP000008641"/>
    </source>
</evidence>
<organism evidence="10 11">
    <name type="scientific">Weeksella virosa (strain ATCC 43766 / DSM 16922 / JCM 21250 / CCUG 30538 / CDC 9751 / IAM 14551 / NBRC 16016 / NCTC 11634 / CL345/78)</name>
    <dbReference type="NCBI Taxonomy" id="865938"/>
    <lineage>
        <taxon>Bacteria</taxon>
        <taxon>Pseudomonadati</taxon>
        <taxon>Bacteroidota</taxon>
        <taxon>Flavobacteriia</taxon>
        <taxon>Flavobacteriales</taxon>
        <taxon>Weeksellaceae</taxon>
        <taxon>Weeksella</taxon>
    </lineage>
</organism>
<keyword evidence="4" id="KW-0276">Fatty acid metabolism</keyword>
<dbReference type="InterPro" id="IPR049427">
    <property type="entry name" value="Acyl-ACP_TE_C"/>
</dbReference>
<dbReference type="Proteomes" id="UP000008641">
    <property type="component" value="Chromosome"/>
</dbReference>
<dbReference type="InterPro" id="IPR029069">
    <property type="entry name" value="HotDog_dom_sf"/>
</dbReference>
<dbReference type="KEGG" id="wvi:Weevi_1237"/>
<dbReference type="InterPro" id="IPR002864">
    <property type="entry name" value="Acyl-ACP_thioesterase_NHD"/>
</dbReference>
<evidence type="ECO:0000256" key="6">
    <source>
        <dbReference type="ARBA" id="ARBA00023098"/>
    </source>
</evidence>
<evidence type="ECO:0000256" key="4">
    <source>
        <dbReference type="ARBA" id="ARBA00022832"/>
    </source>
</evidence>
<sequence length="242" mass="28814">MNPVDYYTEKFYIDYSRVYPNRKIKYPELANILQITAANHADFCGLGFDDLQHNKQAWVMNRIRIEIDTLPELNDEVTIDTWLELLRVPKSIRNLEIKKEGKKLVGVSSLWAVFNTERRRPEALKIDADHLKIFTDLHATSLENNKIETPESFQKVAEYQVKLSDLDVVNHVNNIQYLTWCLDTLSKEEVLERSIAVLEMNFLKELSYQKIIHIEQYRQEHELYLRIRDEQFIYFVARITYQ</sequence>
<accession>F0P329</accession>
<dbReference type="eggNOG" id="COG3884">
    <property type="taxonomic scope" value="Bacteria"/>
</dbReference>
<dbReference type="PANTHER" id="PTHR31727">
    <property type="entry name" value="OLEOYL-ACYL CARRIER PROTEIN THIOESTERASE 1, CHLOROPLASTIC"/>
    <property type="match status" value="1"/>
</dbReference>
<dbReference type="AlphaFoldDB" id="F0P329"/>
<reference evidence="11" key="2">
    <citation type="journal article" date="2011" name="Stand. Genomic Sci.">
        <title>Complete genome sequence of Weeksella virosa type strain (9751T).</title>
        <authorList>
            <person name="Lang E."/>
            <person name="Teshima H."/>
            <person name="Lucas S."/>
            <person name="Lapidus A."/>
            <person name="Hammon N."/>
            <person name="Deshpande S."/>
            <person name="Nolan M."/>
            <person name="Cheng J."/>
            <person name="Pitluck S."/>
            <person name="Liolios K."/>
            <person name="Pagani I."/>
            <person name="Mikhailova N."/>
            <person name="Ivanova N."/>
            <person name="Mavromatis K."/>
            <person name="Pati A."/>
            <person name="Tapia R."/>
            <person name="Han C."/>
            <person name="Goodwin L."/>
            <person name="Chen A."/>
            <person name="Palaniappan K."/>
            <person name="Land M."/>
            <person name="Hauser L."/>
            <person name="Chang Y."/>
            <person name="Jeffries C."/>
            <person name="Brambilla E."/>
            <person name="Kopitz M."/>
            <person name="Rohde M."/>
            <person name="Goker M."/>
            <person name="Tindall B."/>
            <person name="Detter J."/>
            <person name="Woyke T."/>
            <person name="Bristow J."/>
            <person name="Eisen J."/>
            <person name="Markowitz V."/>
            <person name="Hugenholtz P."/>
            <person name="Klenk H."/>
            <person name="Kyrpides N."/>
        </authorList>
    </citation>
    <scope>NUCLEOTIDE SEQUENCE [LARGE SCALE GENOMIC DNA]</scope>
    <source>
        <strain evidence="11">ATCC 43766 / DSM 16922 / JCM 21250 / NBRC 16016 / NCTC 11634 / CL345/78</strain>
    </source>
</reference>
<evidence type="ECO:0000256" key="7">
    <source>
        <dbReference type="ARBA" id="ARBA00023160"/>
    </source>
</evidence>
<evidence type="ECO:0000313" key="10">
    <source>
        <dbReference type="EMBL" id="ADX67941.1"/>
    </source>
</evidence>
<protein>
    <submittedName>
        <fullName evidence="10">Acyl-ACP thioesterase</fullName>
    </submittedName>
</protein>
<dbReference type="Gene3D" id="3.10.129.10">
    <property type="entry name" value="Hotdog Thioesterase"/>
    <property type="match status" value="2"/>
</dbReference>